<protein>
    <submittedName>
        <fullName evidence="1">Uncharacterized protein</fullName>
    </submittedName>
</protein>
<reference evidence="1 2" key="1">
    <citation type="submission" date="2018-09" db="EMBL/GenBank/DDBJ databases">
        <authorList>
            <person name="Zhu H."/>
        </authorList>
    </citation>
    <scope>NUCLEOTIDE SEQUENCE [LARGE SCALE GENOMIC DNA]</scope>
    <source>
        <strain evidence="1 2">K2S05-167</strain>
    </source>
</reference>
<sequence length="135" mass="14853">MPEAYLLAGLLPLAHPVIESTLAELPILTGEGLTHRYAYSKLPGKASGSAVLVRTAATNEDIPIHRQARERVQEALESRGVRQVVNIGSVIALLHRLREIASLGDRELWQVALHAALEWVDNDVLRKDLAQALRL</sequence>
<dbReference type="AlphaFoldDB" id="A0A418VE89"/>
<dbReference type="EMBL" id="QYUJ01000010">
    <property type="protein sequence ID" value="RJF74420.1"/>
    <property type="molecule type" value="Genomic_DNA"/>
</dbReference>
<proteinExistence type="predicted"/>
<name>A0A418VE89_9DEIO</name>
<evidence type="ECO:0000313" key="1">
    <source>
        <dbReference type="EMBL" id="RJF74420.1"/>
    </source>
</evidence>
<evidence type="ECO:0000313" key="2">
    <source>
        <dbReference type="Proteomes" id="UP000286287"/>
    </source>
</evidence>
<gene>
    <name evidence="1" type="ORF">D3875_03845</name>
</gene>
<keyword evidence="2" id="KW-1185">Reference proteome</keyword>
<accession>A0A418VE89</accession>
<dbReference type="Proteomes" id="UP000286287">
    <property type="component" value="Unassembled WGS sequence"/>
</dbReference>
<organism evidence="1 2">
    <name type="scientific">Deinococcus cavernae</name>
    <dbReference type="NCBI Taxonomy" id="2320857"/>
    <lineage>
        <taxon>Bacteria</taxon>
        <taxon>Thermotogati</taxon>
        <taxon>Deinococcota</taxon>
        <taxon>Deinococci</taxon>
        <taxon>Deinococcales</taxon>
        <taxon>Deinococcaceae</taxon>
        <taxon>Deinococcus</taxon>
    </lineage>
</organism>
<comment type="caution">
    <text evidence="1">The sequence shown here is derived from an EMBL/GenBank/DDBJ whole genome shotgun (WGS) entry which is preliminary data.</text>
</comment>